<evidence type="ECO:0000313" key="3">
    <source>
        <dbReference type="Proteomes" id="UP000236333"/>
    </source>
</evidence>
<dbReference type="Proteomes" id="UP000236333">
    <property type="component" value="Unassembled WGS sequence"/>
</dbReference>
<keyword evidence="3" id="KW-1185">Reference proteome</keyword>
<accession>A0A2J8AG05</accession>
<evidence type="ECO:0000256" key="1">
    <source>
        <dbReference type="SAM" id="MobiDB-lite"/>
    </source>
</evidence>
<feature type="compositionally biased region" description="Low complexity" evidence="1">
    <location>
        <begin position="122"/>
        <end position="131"/>
    </location>
</feature>
<feature type="region of interest" description="Disordered" evidence="1">
    <location>
        <begin position="115"/>
        <end position="136"/>
    </location>
</feature>
<dbReference type="Gene3D" id="3.30.300.30">
    <property type="match status" value="1"/>
</dbReference>
<evidence type="ECO:0000313" key="2">
    <source>
        <dbReference type="EMBL" id="PNH11422.1"/>
    </source>
</evidence>
<proteinExistence type="predicted"/>
<dbReference type="OrthoDB" id="10253115at2759"/>
<gene>
    <name evidence="2" type="ORF">TSOC_001834</name>
</gene>
<protein>
    <submittedName>
        <fullName evidence="2">Putative acyl-activating enzyme 18, peroxisomal</fullName>
    </submittedName>
</protein>
<dbReference type="SUPFAM" id="SSF56801">
    <property type="entry name" value="Acetyl-CoA synthetase-like"/>
    <property type="match status" value="1"/>
</dbReference>
<name>A0A2J8AG05_9CHLO</name>
<dbReference type="EMBL" id="PGGS01000030">
    <property type="protein sequence ID" value="PNH11422.1"/>
    <property type="molecule type" value="Genomic_DNA"/>
</dbReference>
<dbReference type="InterPro" id="IPR045851">
    <property type="entry name" value="AMP-bd_C_sf"/>
</dbReference>
<sequence length="214" mass="21787">MGEVQVYYAGMPLYGGTGLPLRRHGDELAAMPPLSLGSAGAGSSSGGVGAVSYCALGRCDDTMNLGGIKVSSVELERAVVEGVMGVVEAAAVGVAPPAGGPEELHLFLVLAPGAAQQPGPHQADGPNQAAAQGGGGGGAVARQRLAALHQECTAAVRAKLNPLFKARRAHARPRFPALGPQVSRVAVVPSLPRNASNKVMRRLLRDEVPGRARL</sequence>
<dbReference type="PANTHER" id="PTHR44378:SF2">
    <property type="entry name" value="ACYL-ACTIVATING ENZYME 17, PEROXISOMAL-RELATED"/>
    <property type="match status" value="1"/>
</dbReference>
<reference evidence="2 3" key="1">
    <citation type="journal article" date="2017" name="Mol. Biol. Evol.">
        <title>The 4-celled Tetrabaena socialis nuclear genome reveals the essential components for genetic control of cell number at the origin of multicellularity in the volvocine lineage.</title>
        <authorList>
            <person name="Featherston J."/>
            <person name="Arakaki Y."/>
            <person name="Hanschen E.R."/>
            <person name="Ferris P.J."/>
            <person name="Michod R.E."/>
            <person name="Olson B.J.S.C."/>
            <person name="Nozaki H."/>
            <person name="Durand P.M."/>
        </authorList>
    </citation>
    <scope>NUCLEOTIDE SEQUENCE [LARGE SCALE GENOMIC DNA]</scope>
    <source>
        <strain evidence="2 3">NIES-571</strain>
    </source>
</reference>
<organism evidence="2 3">
    <name type="scientific">Tetrabaena socialis</name>
    <dbReference type="NCBI Taxonomy" id="47790"/>
    <lineage>
        <taxon>Eukaryota</taxon>
        <taxon>Viridiplantae</taxon>
        <taxon>Chlorophyta</taxon>
        <taxon>core chlorophytes</taxon>
        <taxon>Chlorophyceae</taxon>
        <taxon>CS clade</taxon>
        <taxon>Chlamydomonadales</taxon>
        <taxon>Tetrabaenaceae</taxon>
        <taxon>Tetrabaena</taxon>
    </lineage>
</organism>
<dbReference type="AlphaFoldDB" id="A0A2J8AG05"/>
<comment type="caution">
    <text evidence="2">The sequence shown here is derived from an EMBL/GenBank/DDBJ whole genome shotgun (WGS) entry which is preliminary data.</text>
</comment>
<dbReference type="PANTHER" id="PTHR44378">
    <property type="entry name" value="ACYL-ACTIVATING ENZYME 17, PEROXISOMAL-RELATED"/>
    <property type="match status" value="1"/>
</dbReference>